<proteinExistence type="predicted"/>
<gene>
    <name evidence="1" type="ORF">E5J99_00935</name>
</gene>
<dbReference type="Proteomes" id="UP000297739">
    <property type="component" value="Unassembled WGS sequence"/>
</dbReference>
<comment type="caution">
    <text evidence="1">The sequence shown here is derived from an EMBL/GenBank/DDBJ whole genome shotgun (WGS) entry which is preliminary data.</text>
</comment>
<evidence type="ECO:0000313" key="2">
    <source>
        <dbReference type="Proteomes" id="UP000297739"/>
    </source>
</evidence>
<evidence type="ECO:0000313" key="1">
    <source>
        <dbReference type="EMBL" id="TGE20165.1"/>
    </source>
</evidence>
<sequence>MSHKLYDIALYYEPMDEQSTIFARRQNAISALYVYNLNGYKPQSTSRISVTLADKDLIIGYMSSSVLSVYAHFDKFAYWQKSAEEQNLIIIDTIHRIALASAEKYNWNKEILEQAYQKTLAANFKYAEGKIKISKDKKTQSLYPARNGSRFLCYFR</sequence>
<dbReference type="EMBL" id="SRLD01000001">
    <property type="protein sequence ID" value="TGE20165.1"/>
    <property type="molecule type" value="Genomic_DNA"/>
</dbReference>
<organism evidence="1 2">
    <name type="scientific">Hymenobacter elongatus</name>
    <dbReference type="NCBI Taxonomy" id="877208"/>
    <lineage>
        <taxon>Bacteria</taxon>
        <taxon>Pseudomonadati</taxon>
        <taxon>Bacteroidota</taxon>
        <taxon>Cytophagia</taxon>
        <taxon>Cytophagales</taxon>
        <taxon>Hymenobacteraceae</taxon>
        <taxon>Hymenobacter</taxon>
    </lineage>
</organism>
<name>A0A4Z0PRL4_9BACT</name>
<reference evidence="1 2" key="1">
    <citation type="submission" date="2019-04" db="EMBL/GenBank/DDBJ databases">
        <authorList>
            <person name="Feng G."/>
            <person name="Zhang J."/>
            <person name="Zhu H."/>
        </authorList>
    </citation>
    <scope>NUCLEOTIDE SEQUENCE [LARGE SCALE GENOMIC DNA]</scope>
    <source>
        <strain evidence="1 2">JCM 17223</strain>
    </source>
</reference>
<dbReference type="OrthoDB" id="892859at2"/>
<protein>
    <submittedName>
        <fullName evidence="1">Uncharacterized protein</fullName>
    </submittedName>
</protein>
<dbReference type="AlphaFoldDB" id="A0A4Z0PRL4"/>
<accession>A0A4Z0PRL4</accession>
<dbReference type="RefSeq" id="WP_135495840.1">
    <property type="nucleotide sequence ID" value="NZ_SRLD01000001.1"/>
</dbReference>
<keyword evidence="2" id="KW-1185">Reference proteome</keyword>